<name>A0ABW4HWT0_9BACI</name>
<proteinExistence type="predicted"/>
<dbReference type="PIRSF" id="PIRSF021320">
    <property type="entry name" value="DUF984"/>
    <property type="match status" value="1"/>
</dbReference>
<reference evidence="3" key="1">
    <citation type="journal article" date="2019" name="Int. J. Syst. Evol. Microbiol.">
        <title>The Global Catalogue of Microorganisms (GCM) 10K type strain sequencing project: providing services to taxonomists for standard genome sequencing and annotation.</title>
        <authorList>
            <consortium name="The Broad Institute Genomics Platform"/>
            <consortium name="The Broad Institute Genome Sequencing Center for Infectious Disease"/>
            <person name="Wu L."/>
            <person name="Ma J."/>
        </authorList>
    </citation>
    <scope>NUCLEOTIDE SEQUENCE [LARGE SCALE GENOMIC DNA]</scope>
    <source>
        <strain evidence="3">CGMCC 1.12376</strain>
    </source>
</reference>
<gene>
    <name evidence="2" type="ORF">ACFSBH_18140</name>
</gene>
<dbReference type="SMART" id="SM01022">
    <property type="entry name" value="ASCH"/>
    <property type="match status" value="1"/>
</dbReference>
<feature type="domain" description="ASCH" evidence="1">
    <location>
        <begin position="27"/>
        <end position="150"/>
    </location>
</feature>
<dbReference type="PANTHER" id="PTHR39203">
    <property type="entry name" value="CYTOPLASMIC PROTEIN-RELATED"/>
    <property type="match status" value="1"/>
</dbReference>
<accession>A0ABW4HWT0</accession>
<dbReference type="Pfam" id="PF04266">
    <property type="entry name" value="ASCH"/>
    <property type="match status" value="1"/>
</dbReference>
<dbReference type="RefSeq" id="WP_251515570.1">
    <property type="nucleotide sequence ID" value="NZ_JAMBON010000026.1"/>
</dbReference>
<sequence length="151" mass="17412">MKNQSVINMWNEFCKTNPAAPETYDAWAFGDSKESADELAELVFDGTKTATSSLHLLYELENEELPYVGLHNVILNGKEQAVGMIETTSIELIPFHEVSAEHAYLEGEGDRSLAYWRKVHEDFFARELKGIKREFEEDMLIVCERFKVVYR</sequence>
<protein>
    <submittedName>
        <fullName evidence="2">ASCH domain-containing protein</fullName>
    </submittedName>
</protein>
<dbReference type="InterPro" id="IPR007374">
    <property type="entry name" value="ASCH_domain"/>
</dbReference>
<dbReference type="SUPFAM" id="SSF88697">
    <property type="entry name" value="PUA domain-like"/>
    <property type="match status" value="1"/>
</dbReference>
<dbReference type="EMBL" id="JBHUDE010000159">
    <property type="protein sequence ID" value="MFD1609542.1"/>
    <property type="molecule type" value="Genomic_DNA"/>
</dbReference>
<organism evidence="2 3">
    <name type="scientific">Oceanobacillus luteolus</name>
    <dbReference type="NCBI Taxonomy" id="1274358"/>
    <lineage>
        <taxon>Bacteria</taxon>
        <taxon>Bacillati</taxon>
        <taxon>Bacillota</taxon>
        <taxon>Bacilli</taxon>
        <taxon>Bacillales</taxon>
        <taxon>Bacillaceae</taxon>
        <taxon>Oceanobacillus</taxon>
    </lineage>
</organism>
<evidence type="ECO:0000313" key="2">
    <source>
        <dbReference type="EMBL" id="MFD1609542.1"/>
    </source>
</evidence>
<keyword evidence="3" id="KW-1185">Reference proteome</keyword>
<evidence type="ECO:0000259" key="1">
    <source>
        <dbReference type="SMART" id="SM01022"/>
    </source>
</evidence>
<dbReference type="InterPro" id="IPR015947">
    <property type="entry name" value="PUA-like_sf"/>
</dbReference>
<dbReference type="Proteomes" id="UP001597221">
    <property type="component" value="Unassembled WGS sequence"/>
</dbReference>
<dbReference type="CDD" id="cd06553">
    <property type="entry name" value="ASCH_Ef3133_like"/>
    <property type="match status" value="1"/>
</dbReference>
<dbReference type="Gene3D" id="3.10.400.10">
    <property type="entry name" value="Sulfate adenylyltransferase"/>
    <property type="match status" value="1"/>
</dbReference>
<dbReference type="PANTHER" id="PTHR39203:SF1">
    <property type="entry name" value="CYTOPLASMIC PROTEIN"/>
    <property type="match status" value="1"/>
</dbReference>
<comment type="caution">
    <text evidence="2">The sequence shown here is derived from an EMBL/GenBank/DDBJ whole genome shotgun (WGS) entry which is preliminary data.</text>
</comment>
<dbReference type="InterPro" id="IPR009326">
    <property type="entry name" value="DUF984"/>
</dbReference>
<evidence type="ECO:0000313" key="3">
    <source>
        <dbReference type="Proteomes" id="UP001597221"/>
    </source>
</evidence>